<reference evidence="3" key="1">
    <citation type="journal article" date="2019" name="Int. J. Syst. Evol. Microbiol.">
        <title>The Global Catalogue of Microorganisms (GCM) 10K type strain sequencing project: providing services to taxonomists for standard genome sequencing and annotation.</title>
        <authorList>
            <consortium name="The Broad Institute Genomics Platform"/>
            <consortium name="The Broad Institute Genome Sequencing Center for Infectious Disease"/>
            <person name="Wu L."/>
            <person name="Ma J."/>
        </authorList>
    </citation>
    <scope>NUCLEOTIDE SEQUENCE [LARGE SCALE GENOMIC DNA]</scope>
    <source>
        <strain evidence="3">CGMCC 4.7643</strain>
    </source>
</reference>
<feature type="region of interest" description="Disordered" evidence="1">
    <location>
        <begin position="520"/>
        <end position="578"/>
    </location>
</feature>
<feature type="compositionally biased region" description="Low complexity" evidence="1">
    <location>
        <begin position="486"/>
        <end position="501"/>
    </location>
</feature>
<evidence type="ECO:0000313" key="3">
    <source>
        <dbReference type="Proteomes" id="UP001597419"/>
    </source>
</evidence>
<gene>
    <name evidence="2" type="ORF">ACFSYJ_23605</name>
</gene>
<name>A0ABW5GLF0_9PSEU</name>
<keyword evidence="3" id="KW-1185">Reference proteome</keyword>
<comment type="caution">
    <text evidence="2">The sequence shown here is derived from an EMBL/GenBank/DDBJ whole genome shotgun (WGS) entry which is preliminary data.</text>
</comment>
<dbReference type="Proteomes" id="UP001597419">
    <property type="component" value="Unassembled WGS sequence"/>
</dbReference>
<feature type="region of interest" description="Disordered" evidence="1">
    <location>
        <begin position="421"/>
        <end position="508"/>
    </location>
</feature>
<feature type="compositionally biased region" description="Basic and acidic residues" evidence="1">
    <location>
        <begin position="556"/>
        <end position="566"/>
    </location>
</feature>
<evidence type="ECO:0000256" key="1">
    <source>
        <dbReference type="SAM" id="MobiDB-lite"/>
    </source>
</evidence>
<feature type="compositionally biased region" description="Basic and acidic residues" evidence="1">
    <location>
        <begin position="525"/>
        <end position="538"/>
    </location>
</feature>
<organism evidence="2 3">
    <name type="scientific">Amycolatopsis samaneae</name>
    <dbReference type="NCBI Taxonomy" id="664691"/>
    <lineage>
        <taxon>Bacteria</taxon>
        <taxon>Bacillati</taxon>
        <taxon>Actinomycetota</taxon>
        <taxon>Actinomycetes</taxon>
        <taxon>Pseudonocardiales</taxon>
        <taxon>Pseudonocardiaceae</taxon>
        <taxon>Amycolatopsis</taxon>
    </lineage>
</organism>
<feature type="compositionally biased region" description="Low complexity" evidence="1">
    <location>
        <begin position="595"/>
        <end position="612"/>
    </location>
</feature>
<proteinExistence type="predicted"/>
<feature type="region of interest" description="Disordered" evidence="1">
    <location>
        <begin position="595"/>
        <end position="624"/>
    </location>
</feature>
<dbReference type="RefSeq" id="WP_345390157.1">
    <property type="nucleotide sequence ID" value="NZ_BAABHG010000004.1"/>
</dbReference>
<feature type="compositionally biased region" description="Basic and acidic residues" evidence="1">
    <location>
        <begin position="450"/>
        <end position="460"/>
    </location>
</feature>
<sequence>MPLLTRLRRSARAGKNAVAGAAVAVHAGDGGTDEARALAASLPVDPDHQVVVADLPAESPIEAWESFAAGLPKDRRPVRLVPGRPPLEISPSIPPWLAERLGRPVLAPYGRVHRGAAGALFVHSGPRTGWGWFRPKQPAAWTAKRFPLPAWESPALAEVVAAGTGAVAEPLPAGMWIHPAGADEKFARERLGLVGTLPCQPGTPVIVLGSAEVPGLDPGDVAAFWRTLPAEVRDSAWFVLLGGLKVPEGGAAGPALAAAIGTEALCYNGIPVGSPDAPEVVALRQDGGQGWRTFARGFAYRPGETRPRLRGHRVPVGDLPEIVPGVYRYTPDVVVEIVQSGLWVRSLDSDGVGTGDTARSVPVDPACALVLYEAADPATADRLRAAAEGLIKGLDPTVAPTARVRPVGAPGVDAPVERTTRLSTVAPPEDDQAERTTRLMTTPTPPPAARRADEPVERTTRLPVAAPPPGEATAALSAGARPGEQPGRLTTRTTAGAAPAARPEEKAEALTTRMAVRAVPAAAPPEDRTEGKPEDKAEVLTTRMAVRAVPTPPAPPEDRTAEKTEAVAETGSADTALPFLSRMMETVVMPVPASLRASAPEPAPRPSSSRLSARLEGHTDDRSR</sequence>
<protein>
    <submittedName>
        <fullName evidence="2">Uncharacterized protein</fullName>
    </submittedName>
</protein>
<accession>A0ABW5GLF0</accession>
<dbReference type="EMBL" id="JBHUKU010000014">
    <property type="protein sequence ID" value="MFD2461612.1"/>
    <property type="molecule type" value="Genomic_DNA"/>
</dbReference>
<evidence type="ECO:0000313" key="2">
    <source>
        <dbReference type="EMBL" id="MFD2461612.1"/>
    </source>
</evidence>
<feature type="compositionally biased region" description="Basic and acidic residues" evidence="1">
    <location>
        <begin position="613"/>
        <end position="624"/>
    </location>
</feature>